<dbReference type="PANTHER" id="PTHR37299">
    <property type="entry name" value="TRANSCRIPTIONAL REGULATOR-RELATED"/>
    <property type="match status" value="1"/>
</dbReference>
<organism evidence="5 6">
    <name type="scientific">Candidatus Scatomorpha pullistercoris</name>
    <dbReference type="NCBI Taxonomy" id="2840929"/>
    <lineage>
        <taxon>Bacteria</taxon>
        <taxon>Bacillati</taxon>
        <taxon>Bacillota</taxon>
        <taxon>Clostridia</taxon>
        <taxon>Eubacteriales</taxon>
        <taxon>Candidatus Scatomorpha</taxon>
    </lineage>
</organism>
<sequence length="134" mass="15557">LNGIDPARIETALLYACGEQKRYHPYFPVKNKDGLVRVPYDDIVCFVSNQRLTTLCAGGRSISFYAKLSEVSAMLPEKQFIRCHQSYIVNLMQVERLDKAARCFIMRDGQNAAISRRYYPQIVEIYEDFMYGRK</sequence>
<gene>
    <name evidence="5" type="ORF">IAD42_06060</name>
</gene>
<name>A0A9D1K8N0_9FIRM</name>
<dbReference type="PANTHER" id="PTHR37299:SF3">
    <property type="entry name" value="STAGE 0 SPORULATION PROTEIN A HOMOLOG"/>
    <property type="match status" value="1"/>
</dbReference>
<evidence type="ECO:0000256" key="1">
    <source>
        <dbReference type="ARBA" id="ARBA00022490"/>
    </source>
</evidence>
<accession>A0A9D1K8N0</accession>
<dbReference type="AlphaFoldDB" id="A0A9D1K8N0"/>
<dbReference type="InterPro" id="IPR046947">
    <property type="entry name" value="LytR-like"/>
</dbReference>
<feature type="domain" description="HTH LytTR-type" evidence="4">
    <location>
        <begin position="27"/>
        <end position="128"/>
    </location>
</feature>
<keyword evidence="1" id="KW-0963">Cytoplasm</keyword>
<evidence type="ECO:0000313" key="6">
    <source>
        <dbReference type="Proteomes" id="UP000886876"/>
    </source>
</evidence>
<reference evidence="5" key="2">
    <citation type="journal article" date="2021" name="PeerJ">
        <title>Extensive microbial diversity within the chicken gut microbiome revealed by metagenomics and culture.</title>
        <authorList>
            <person name="Gilroy R."/>
            <person name="Ravi A."/>
            <person name="Getino M."/>
            <person name="Pursley I."/>
            <person name="Horton D.L."/>
            <person name="Alikhan N.F."/>
            <person name="Baker D."/>
            <person name="Gharbi K."/>
            <person name="Hall N."/>
            <person name="Watson M."/>
            <person name="Adriaenssens E.M."/>
            <person name="Foster-Nyarko E."/>
            <person name="Jarju S."/>
            <person name="Secka A."/>
            <person name="Antonio M."/>
            <person name="Oren A."/>
            <person name="Chaudhuri R.R."/>
            <person name="La Ragione R."/>
            <person name="Hildebrand F."/>
            <person name="Pallen M.J."/>
        </authorList>
    </citation>
    <scope>NUCLEOTIDE SEQUENCE</scope>
    <source>
        <strain evidence="5">ChiHecec3B27-6122</strain>
    </source>
</reference>
<evidence type="ECO:0000256" key="2">
    <source>
        <dbReference type="ARBA" id="ARBA00023012"/>
    </source>
</evidence>
<dbReference type="GO" id="GO:0003677">
    <property type="term" value="F:DNA binding"/>
    <property type="evidence" value="ECO:0007669"/>
    <property type="project" value="InterPro"/>
</dbReference>
<comment type="caution">
    <text evidence="5">The sequence shown here is derived from an EMBL/GenBank/DDBJ whole genome shotgun (WGS) entry which is preliminary data.</text>
</comment>
<dbReference type="GO" id="GO:0000156">
    <property type="term" value="F:phosphorelay response regulator activity"/>
    <property type="evidence" value="ECO:0007669"/>
    <property type="project" value="InterPro"/>
</dbReference>
<protein>
    <submittedName>
        <fullName evidence="5">LytTR family transcriptional regulator</fullName>
    </submittedName>
</protein>
<dbReference type="EMBL" id="DVJS01000150">
    <property type="protein sequence ID" value="HIS97524.1"/>
    <property type="molecule type" value="Genomic_DNA"/>
</dbReference>
<reference evidence="5" key="1">
    <citation type="submission" date="2020-10" db="EMBL/GenBank/DDBJ databases">
        <authorList>
            <person name="Gilroy R."/>
        </authorList>
    </citation>
    <scope>NUCLEOTIDE SEQUENCE</scope>
    <source>
        <strain evidence="5">ChiHecec3B27-6122</strain>
    </source>
</reference>
<proteinExistence type="predicted"/>
<dbReference type="InterPro" id="IPR007492">
    <property type="entry name" value="LytTR_DNA-bd_dom"/>
</dbReference>
<dbReference type="PROSITE" id="PS50930">
    <property type="entry name" value="HTH_LYTTR"/>
    <property type="match status" value="1"/>
</dbReference>
<evidence type="ECO:0000256" key="3">
    <source>
        <dbReference type="ARBA" id="ARBA00023159"/>
    </source>
</evidence>
<dbReference type="SMART" id="SM00850">
    <property type="entry name" value="LytTR"/>
    <property type="match status" value="1"/>
</dbReference>
<dbReference type="Pfam" id="PF04397">
    <property type="entry name" value="LytTR"/>
    <property type="match status" value="1"/>
</dbReference>
<dbReference type="Proteomes" id="UP000886876">
    <property type="component" value="Unassembled WGS sequence"/>
</dbReference>
<keyword evidence="2" id="KW-0902">Two-component regulatory system</keyword>
<keyword evidence="3" id="KW-0010">Activator</keyword>
<dbReference type="Gene3D" id="2.40.50.1020">
    <property type="entry name" value="LytTr DNA-binding domain"/>
    <property type="match status" value="1"/>
</dbReference>
<evidence type="ECO:0000259" key="4">
    <source>
        <dbReference type="PROSITE" id="PS50930"/>
    </source>
</evidence>
<evidence type="ECO:0000313" key="5">
    <source>
        <dbReference type="EMBL" id="HIS97524.1"/>
    </source>
</evidence>
<feature type="non-terminal residue" evidence="5">
    <location>
        <position position="1"/>
    </location>
</feature>